<evidence type="ECO:0000256" key="1">
    <source>
        <dbReference type="ARBA" id="ARBA00022679"/>
    </source>
</evidence>
<dbReference type="InterPro" id="IPR043130">
    <property type="entry name" value="CDP-OH_PTrfase_TM_dom"/>
</dbReference>
<name>A0A3D9ZL78_9ACTN</name>
<evidence type="ECO:0000313" key="4">
    <source>
        <dbReference type="EMBL" id="REF98128.1"/>
    </source>
</evidence>
<proteinExistence type="inferred from homology"/>
<keyword evidence="3" id="KW-1133">Transmembrane helix</keyword>
<dbReference type="GO" id="GO:0016020">
    <property type="term" value="C:membrane"/>
    <property type="evidence" value="ECO:0007669"/>
    <property type="project" value="InterPro"/>
</dbReference>
<dbReference type="RefSeq" id="WP_116069465.1">
    <property type="nucleotide sequence ID" value="NZ_BONB01000025.1"/>
</dbReference>
<dbReference type="GO" id="GO:0008654">
    <property type="term" value="P:phospholipid biosynthetic process"/>
    <property type="evidence" value="ECO:0007669"/>
    <property type="project" value="InterPro"/>
</dbReference>
<feature type="transmembrane region" description="Helical" evidence="3">
    <location>
        <begin position="140"/>
        <end position="164"/>
    </location>
</feature>
<sequence length="198" mass="20974">MTAAAAADLSQARAAWLTAPNAITLVRTVAAIALALPALVQRSWPLLVAAYLCYWLGDILDGAVARWLCQETRVGAVFDIVADRACTSLCAAALVTLEPSMALPIGIFLAQFMVLDCGLSLTFLRWPLLSPNYFAQVHRAVYLWNWSPVAKAVNTGALVVLVLLAPSPAWPALFAVAVAAVKAISLVAVARLAPPPSR</sequence>
<feature type="transmembrane region" description="Helical" evidence="3">
    <location>
        <begin position="103"/>
        <end position="128"/>
    </location>
</feature>
<organism evidence="4 5">
    <name type="scientific">Asanoa ferruginea</name>
    <dbReference type="NCBI Taxonomy" id="53367"/>
    <lineage>
        <taxon>Bacteria</taxon>
        <taxon>Bacillati</taxon>
        <taxon>Actinomycetota</taxon>
        <taxon>Actinomycetes</taxon>
        <taxon>Micromonosporales</taxon>
        <taxon>Micromonosporaceae</taxon>
        <taxon>Asanoa</taxon>
    </lineage>
</organism>
<dbReference type="Gene3D" id="1.20.120.1760">
    <property type="match status" value="1"/>
</dbReference>
<reference evidence="4 5" key="1">
    <citation type="submission" date="2018-08" db="EMBL/GenBank/DDBJ databases">
        <title>Sequencing the genomes of 1000 actinobacteria strains.</title>
        <authorList>
            <person name="Klenk H.-P."/>
        </authorList>
    </citation>
    <scope>NUCLEOTIDE SEQUENCE [LARGE SCALE GENOMIC DNA]</scope>
    <source>
        <strain evidence="4 5">DSM 44099</strain>
    </source>
</reference>
<gene>
    <name evidence="4" type="ORF">DFJ67_4138</name>
</gene>
<comment type="similarity">
    <text evidence="2">Belongs to the CDP-alcohol phosphatidyltransferase class-I family.</text>
</comment>
<feature type="transmembrane region" description="Helical" evidence="3">
    <location>
        <begin position="21"/>
        <end position="40"/>
    </location>
</feature>
<comment type="caution">
    <text evidence="4">The sequence shown here is derived from an EMBL/GenBank/DDBJ whole genome shotgun (WGS) entry which is preliminary data.</text>
</comment>
<evidence type="ECO:0000313" key="5">
    <source>
        <dbReference type="Proteomes" id="UP000256913"/>
    </source>
</evidence>
<keyword evidence="1 2" id="KW-0808">Transferase</keyword>
<dbReference type="InterPro" id="IPR000462">
    <property type="entry name" value="CDP-OH_P_trans"/>
</dbReference>
<protein>
    <submittedName>
        <fullName evidence="4">CDP-diacylglycerol--glycerol-3-phosphate 3-phosphatidyltransferase</fullName>
    </submittedName>
</protein>
<keyword evidence="5" id="KW-1185">Reference proteome</keyword>
<dbReference type="OrthoDB" id="5244713at2"/>
<evidence type="ECO:0000256" key="3">
    <source>
        <dbReference type="SAM" id="Phobius"/>
    </source>
</evidence>
<dbReference type="InterPro" id="IPR048254">
    <property type="entry name" value="CDP_ALCOHOL_P_TRANSF_CS"/>
</dbReference>
<evidence type="ECO:0000256" key="2">
    <source>
        <dbReference type="RuleBase" id="RU003750"/>
    </source>
</evidence>
<keyword evidence="3" id="KW-0812">Transmembrane</keyword>
<dbReference type="GO" id="GO:0016780">
    <property type="term" value="F:phosphotransferase activity, for other substituted phosphate groups"/>
    <property type="evidence" value="ECO:0007669"/>
    <property type="project" value="InterPro"/>
</dbReference>
<dbReference type="AlphaFoldDB" id="A0A3D9ZL78"/>
<keyword evidence="3" id="KW-0472">Membrane</keyword>
<accession>A0A3D9ZL78</accession>
<dbReference type="Proteomes" id="UP000256913">
    <property type="component" value="Unassembled WGS sequence"/>
</dbReference>
<dbReference type="EMBL" id="QUMQ01000001">
    <property type="protein sequence ID" value="REF98128.1"/>
    <property type="molecule type" value="Genomic_DNA"/>
</dbReference>
<dbReference type="Pfam" id="PF01066">
    <property type="entry name" value="CDP-OH_P_transf"/>
    <property type="match status" value="1"/>
</dbReference>
<feature type="transmembrane region" description="Helical" evidence="3">
    <location>
        <begin position="170"/>
        <end position="193"/>
    </location>
</feature>
<dbReference type="PROSITE" id="PS00379">
    <property type="entry name" value="CDP_ALCOHOL_P_TRANSF"/>
    <property type="match status" value="1"/>
</dbReference>